<dbReference type="EMBL" id="CAMXCT010004005">
    <property type="protein sequence ID" value="CAI4007297.1"/>
    <property type="molecule type" value="Genomic_DNA"/>
</dbReference>
<sequence length="167" mass="18344">MQLALMTQCNMKRMKVAYTHPTFEGYNGDNSRMNDGMQNPGLHGPAGPVHFAPSDPSDPSASYPHQVGHSPRDFSSSAMRDGMQNAAMHGQNRFGAGSPPYSQQPNFQEQAPLGEPKPRQLQVMEEPGSLDAWEAASFESEISSLEVQRISKEASPDPNEAYYERAC</sequence>
<accession>A0A9P1DCL9</accession>
<evidence type="ECO:0000313" key="3">
    <source>
        <dbReference type="EMBL" id="CAL1160672.1"/>
    </source>
</evidence>
<evidence type="ECO:0000313" key="4">
    <source>
        <dbReference type="Proteomes" id="UP001152797"/>
    </source>
</evidence>
<dbReference type="EMBL" id="CAMXCT020004005">
    <property type="protein sequence ID" value="CAL1160672.1"/>
    <property type="molecule type" value="Genomic_DNA"/>
</dbReference>
<gene>
    <name evidence="2" type="ORF">C1SCF055_LOCUS32862</name>
</gene>
<organism evidence="2">
    <name type="scientific">Cladocopium goreaui</name>
    <dbReference type="NCBI Taxonomy" id="2562237"/>
    <lineage>
        <taxon>Eukaryota</taxon>
        <taxon>Sar</taxon>
        <taxon>Alveolata</taxon>
        <taxon>Dinophyceae</taxon>
        <taxon>Suessiales</taxon>
        <taxon>Symbiodiniaceae</taxon>
        <taxon>Cladocopium</taxon>
    </lineage>
</organism>
<protein>
    <submittedName>
        <fullName evidence="2">Uncharacterized protein</fullName>
    </submittedName>
</protein>
<reference evidence="2" key="1">
    <citation type="submission" date="2022-10" db="EMBL/GenBank/DDBJ databases">
        <authorList>
            <person name="Chen Y."/>
            <person name="Dougan E. K."/>
            <person name="Chan C."/>
            <person name="Rhodes N."/>
            <person name="Thang M."/>
        </authorList>
    </citation>
    <scope>NUCLEOTIDE SEQUENCE</scope>
</reference>
<evidence type="ECO:0000313" key="2">
    <source>
        <dbReference type="EMBL" id="CAI4007297.1"/>
    </source>
</evidence>
<feature type="compositionally biased region" description="Low complexity" evidence="1">
    <location>
        <begin position="52"/>
        <end position="64"/>
    </location>
</feature>
<comment type="caution">
    <text evidence="2">The sequence shown here is derived from an EMBL/GenBank/DDBJ whole genome shotgun (WGS) entry which is preliminary data.</text>
</comment>
<feature type="region of interest" description="Disordered" evidence="1">
    <location>
        <begin position="148"/>
        <end position="167"/>
    </location>
</feature>
<reference evidence="3" key="2">
    <citation type="submission" date="2024-04" db="EMBL/GenBank/DDBJ databases">
        <authorList>
            <person name="Chen Y."/>
            <person name="Shah S."/>
            <person name="Dougan E. K."/>
            <person name="Thang M."/>
            <person name="Chan C."/>
        </authorList>
    </citation>
    <scope>NUCLEOTIDE SEQUENCE [LARGE SCALE GENOMIC DNA]</scope>
</reference>
<dbReference type="AlphaFoldDB" id="A0A9P1DCL9"/>
<feature type="region of interest" description="Disordered" evidence="1">
    <location>
        <begin position="34"/>
        <end position="116"/>
    </location>
</feature>
<feature type="compositionally biased region" description="Polar residues" evidence="1">
    <location>
        <begin position="100"/>
        <end position="109"/>
    </location>
</feature>
<name>A0A9P1DCL9_9DINO</name>
<evidence type="ECO:0000256" key="1">
    <source>
        <dbReference type="SAM" id="MobiDB-lite"/>
    </source>
</evidence>
<dbReference type="EMBL" id="CAMXCT030004005">
    <property type="protein sequence ID" value="CAL4794609.1"/>
    <property type="molecule type" value="Genomic_DNA"/>
</dbReference>
<proteinExistence type="predicted"/>
<dbReference type="Proteomes" id="UP001152797">
    <property type="component" value="Unassembled WGS sequence"/>
</dbReference>
<keyword evidence="4" id="KW-1185">Reference proteome</keyword>